<keyword evidence="7 8" id="KW-0472">Membrane</keyword>
<feature type="transmembrane region" description="Helical" evidence="8">
    <location>
        <begin position="301"/>
        <end position="322"/>
    </location>
</feature>
<evidence type="ECO:0000256" key="5">
    <source>
        <dbReference type="ARBA" id="ARBA00022692"/>
    </source>
</evidence>
<feature type="transmembrane region" description="Helical" evidence="8">
    <location>
        <begin position="112"/>
        <end position="130"/>
    </location>
</feature>
<organism evidence="9 10">
    <name type="scientific">Bacillus thuringiensis</name>
    <dbReference type="NCBI Taxonomy" id="1428"/>
    <lineage>
        <taxon>Bacteria</taxon>
        <taxon>Bacillati</taxon>
        <taxon>Bacillota</taxon>
        <taxon>Bacilli</taxon>
        <taxon>Bacillales</taxon>
        <taxon>Bacillaceae</taxon>
        <taxon>Bacillus</taxon>
        <taxon>Bacillus cereus group</taxon>
    </lineage>
</organism>
<evidence type="ECO:0000313" key="10">
    <source>
        <dbReference type="Proteomes" id="UP000092743"/>
    </source>
</evidence>
<evidence type="ECO:0000256" key="2">
    <source>
        <dbReference type="ARBA" id="ARBA00007998"/>
    </source>
</evidence>
<feature type="transmembrane region" description="Helical" evidence="8">
    <location>
        <begin position="35"/>
        <end position="56"/>
    </location>
</feature>
<feature type="transmembrane region" description="Helical" evidence="8">
    <location>
        <begin position="68"/>
        <end position="92"/>
    </location>
</feature>
<name>A0A9W3X4G7_BACTU</name>
<evidence type="ECO:0000313" key="9">
    <source>
        <dbReference type="EMBL" id="ANS52214.1"/>
    </source>
</evidence>
<comment type="subcellular location">
    <subcellularLocation>
        <location evidence="1">Membrane</location>
        <topology evidence="1">Multi-pass membrane protein</topology>
    </subcellularLocation>
</comment>
<dbReference type="Proteomes" id="UP000092743">
    <property type="component" value="Plasmid p109822"/>
</dbReference>
<feature type="transmembrane region" description="Helical" evidence="8">
    <location>
        <begin position="334"/>
        <end position="355"/>
    </location>
</feature>
<feature type="transmembrane region" description="Helical" evidence="8">
    <location>
        <begin position="184"/>
        <end position="203"/>
    </location>
</feature>
<protein>
    <submittedName>
        <fullName evidence="9">Spore germination protein</fullName>
    </submittedName>
</protein>
<sequence length="366" mass="41451">MNTHTFSIKHLFSLMLLFQLGSIGVNLGGHLGKDAWISLTVGVIEGIGLFILYYLLHKQFPTFTYVQLIQHLLGKWLGIPLCLLYSGYFMYIGSRVVRDFTEILTLHILYETPAWCIASVLILAVGYAGYKGLPTTARVGIIVLKIFFILWFLFVLGVFISHVFHISNLQPIAPKRWRPIFQNILPLTIPYGGMITFLMLFIYTTQKDEIFKKGLCSIFISGFLNVSTAILNIGVLGGPISQELSFPLLTSSSLIKIDAFIQRLEPIAIILLIIGVFFKIFIFHYTACLSIEQVLQCKKTYSIPLVSGLMIVLSIFGANNNITHFYIGFHFLPFYVHIPLQIIVPIGLLCISFLVKRFWCKNLKKI</sequence>
<dbReference type="GO" id="GO:0009847">
    <property type="term" value="P:spore germination"/>
    <property type="evidence" value="ECO:0007669"/>
    <property type="project" value="InterPro"/>
</dbReference>
<dbReference type="PANTHER" id="PTHR34975">
    <property type="entry name" value="SPORE GERMINATION PROTEIN A2"/>
    <property type="match status" value="1"/>
</dbReference>
<evidence type="ECO:0000256" key="6">
    <source>
        <dbReference type="ARBA" id="ARBA00022989"/>
    </source>
</evidence>
<evidence type="ECO:0000256" key="3">
    <source>
        <dbReference type="ARBA" id="ARBA00022448"/>
    </source>
</evidence>
<dbReference type="GO" id="GO:0016020">
    <property type="term" value="C:membrane"/>
    <property type="evidence" value="ECO:0007669"/>
    <property type="project" value="UniProtKB-SubCell"/>
</dbReference>
<reference evidence="9 10" key="1">
    <citation type="submission" date="2016-04" db="EMBL/GenBank/DDBJ databases">
        <title>High quality genome of the nematocidal Bacillus thuringiensis MYBT18246.</title>
        <authorList>
            <person name="Hollensteiner J."/>
            <person name="Poehlein A."/>
            <person name="Sproeer C."/>
            <person name="Bunk B."/>
            <person name="Rosenstiel P."/>
            <person name="Schulenburg H."/>
            <person name="Liesegang H."/>
        </authorList>
    </citation>
    <scope>NUCLEOTIDE SEQUENCE [LARGE SCALE GENOMIC DNA]</scope>
    <source>
        <strain evidence="9 10">MYBT18246</strain>
        <plasmid evidence="9 10">p109822</plasmid>
    </source>
</reference>
<keyword evidence="5 8" id="KW-0812">Transmembrane</keyword>
<proteinExistence type="inferred from homology"/>
<evidence type="ECO:0000256" key="7">
    <source>
        <dbReference type="ARBA" id="ARBA00023136"/>
    </source>
</evidence>
<feature type="transmembrane region" description="Helical" evidence="8">
    <location>
        <begin position="12"/>
        <end position="29"/>
    </location>
</feature>
<comment type="similarity">
    <text evidence="2">Belongs to the amino acid-polyamine-organocation (APC) superfamily. Spore germination protein (SGP) (TC 2.A.3.9) family.</text>
</comment>
<dbReference type="NCBIfam" id="TIGR00912">
    <property type="entry name" value="2A0309"/>
    <property type="match status" value="1"/>
</dbReference>
<dbReference type="EMBL" id="CP015355">
    <property type="protein sequence ID" value="ANS52214.1"/>
    <property type="molecule type" value="Genomic_DNA"/>
</dbReference>
<evidence type="ECO:0000256" key="4">
    <source>
        <dbReference type="ARBA" id="ARBA00022544"/>
    </source>
</evidence>
<evidence type="ECO:0000256" key="8">
    <source>
        <dbReference type="SAM" id="Phobius"/>
    </source>
</evidence>
<dbReference type="Pfam" id="PF03845">
    <property type="entry name" value="Spore_permease"/>
    <property type="match status" value="1"/>
</dbReference>
<accession>A0A9W3X4G7</accession>
<dbReference type="AlphaFoldDB" id="A0A9W3X4G7"/>
<keyword evidence="4" id="KW-0309">Germination</keyword>
<feature type="transmembrane region" description="Helical" evidence="8">
    <location>
        <begin position="142"/>
        <end position="164"/>
    </location>
</feature>
<keyword evidence="9" id="KW-0614">Plasmid</keyword>
<dbReference type="InterPro" id="IPR004761">
    <property type="entry name" value="Spore_GerAB"/>
</dbReference>
<keyword evidence="3" id="KW-0813">Transport</keyword>
<gene>
    <name evidence="9" type="ORF">BT246_69230</name>
</gene>
<feature type="transmembrane region" description="Helical" evidence="8">
    <location>
        <begin position="215"/>
        <end position="240"/>
    </location>
</feature>
<dbReference type="RefSeq" id="WP_065486888.1">
    <property type="nucleotide sequence ID" value="NZ_CP015355.1"/>
</dbReference>
<geneLocation type="plasmid" evidence="9 10">
    <name>p109822</name>
</geneLocation>
<evidence type="ECO:0000256" key="1">
    <source>
        <dbReference type="ARBA" id="ARBA00004141"/>
    </source>
</evidence>
<keyword evidence="6 8" id="KW-1133">Transmembrane helix</keyword>
<feature type="transmembrane region" description="Helical" evidence="8">
    <location>
        <begin position="267"/>
        <end position="289"/>
    </location>
</feature>
<dbReference type="PANTHER" id="PTHR34975:SF2">
    <property type="entry name" value="SPORE GERMINATION PROTEIN A2"/>
    <property type="match status" value="1"/>
</dbReference>